<evidence type="ECO:0000256" key="18">
    <source>
        <dbReference type="ARBA" id="ARBA00023288"/>
    </source>
</evidence>
<feature type="compositionally biased region" description="Basic residues" evidence="24">
    <location>
        <begin position="806"/>
        <end position="817"/>
    </location>
</feature>
<dbReference type="GO" id="GO:0098552">
    <property type="term" value="C:side of membrane"/>
    <property type="evidence" value="ECO:0007669"/>
    <property type="project" value="UniProtKB-KW"/>
</dbReference>
<evidence type="ECO:0000256" key="9">
    <source>
        <dbReference type="ARBA" id="ARBA00022622"/>
    </source>
</evidence>
<evidence type="ECO:0000256" key="13">
    <source>
        <dbReference type="ARBA" id="ARBA00022821"/>
    </source>
</evidence>
<dbReference type="PANTHER" id="PTHR13129:SF4">
    <property type="entry name" value="DDB1- AND CUL4-ASSOCIATED FACTOR 1"/>
    <property type="match status" value="1"/>
</dbReference>
<evidence type="ECO:0000256" key="8">
    <source>
        <dbReference type="ARBA" id="ARBA00022475"/>
    </source>
</evidence>
<evidence type="ECO:0000256" key="5">
    <source>
        <dbReference type="ARBA" id="ARBA00008773"/>
    </source>
</evidence>
<keyword evidence="27" id="KW-1185">Reference proteome</keyword>
<dbReference type="Gene3D" id="1.20.58.1040">
    <property type="match status" value="1"/>
</dbReference>
<dbReference type="Proteomes" id="UP000188354">
    <property type="component" value="Chromosome LG14"/>
</dbReference>
<evidence type="ECO:0000256" key="24">
    <source>
        <dbReference type="SAM" id="MobiDB-lite"/>
    </source>
</evidence>
<organism evidence="26 27">
    <name type="scientific">Lupinus angustifolius</name>
    <name type="common">Narrow-leaved blue lupine</name>
    <dbReference type="NCBI Taxonomy" id="3871"/>
    <lineage>
        <taxon>Eukaryota</taxon>
        <taxon>Viridiplantae</taxon>
        <taxon>Streptophyta</taxon>
        <taxon>Embryophyta</taxon>
        <taxon>Tracheophyta</taxon>
        <taxon>Spermatophyta</taxon>
        <taxon>Magnoliopsida</taxon>
        <taxon>eudicotyledons</taxon>
        <taxon>Gunneridae</taxon>
        <taxon>Pentapetalae</taxon>
        <taxon>rosids</taxon>
        <taxon>fabids</taxon>
        <taxon>Fabales</taxon>
        <taxon>Fabaceae</taxon>
        <taxon>Papilionoideae</taxon>
        <taxon>50 kb inversion clade</taxon>
        <taxon>genistoids sensu lato</taxon>
        <taxon>core genistoids</taxon>
        <taxon>Genisteae</taxon>
        <taxon>Lupinus</taxon>
    </lineage>
</organism>
<evidence type="ECO:0000256" key="7">
    <source>
        <dbReference type="ARBA" id="ARBA00012780"/>
    </source>
</evidence>
<keyword evidence="13" id="KW-0611">Plant defense</keyword>
<keyword evidence="16" id="KW-0325">Glycoprotein</keyword>
<dbReference type="SMART" id="SM00667">
    <property type="entry name" value="LisH"/>
    <property type="match status" value="1"/>
</dbReference>
<feature type="region of interest" description="Disordered" evidence="24">
    <location>
        <begin position="1731"/>
        <end position="1764"/>
    </location>
</feature>
<dbReference type="InterPro" id="IPR036322">
    <property type="entry name" value="WD40_repeat_dom_sf"/>
</dbReference>
<feature type="compositionally biased region" description="Polar residues" evidence="24">
    <location>
        <begin position="1436"/>
        <end position="1465"/>
    </location>
</feature>
<dbReference type="SMART" id="SM00320">
    <property type="entry name" value="WD40"/>
    <property type="match status" value="3"/>
</dbReference>
<dbReference type="GO" id="GO:0042973">
    <property type="term" value="F:glucan endo-1,3-beta-D-glucosidase activity"/>
    <property type="evidence" value="ECO:0007669"/>
    <property type="project" value="UniProtKB-EC"/>
</dbReference>
<evidence type="ECO:0000256" key="23">
    <source>
        <dbReference type="RuleBase" id="RU004336"/>
    </source>
</evidence>
<keyword evidence="17" id="KW-0539">Nucleus</keyword>
<dbReference type="SMART" id="SM00768">
    <property type="entry name" value="X8"/>
    <property type="match status" value="1"/>
</dbReference>
<proteinExistence type="inferred from homology"/>
<protein>
    <recommendedName>
        <fullName evidence="7">glucan endo-1,3-beta-D-glucosidase</fullName>
        <ecNumber evidence="7">3.2.1.39</ecNumber>
    </recommendedName>
    <alternativeName>
        <fullName evidence="20">(1-&gt;3)-beta-glucan endohydrolase</fullName>
    </alternativeName>
    <alternativeName>
        <fullName evidence="21">Beta-1,3-endoglucanase</fullName>
    </alternativeName>
</protein>
<feature type="compositionally biased region" description="Acidic residues" evidence="24">
    <location>
        <begin position="2278"/>
        <end position="2302"/>
    </location>
</feature>
<dbReference type="InterPro" id="IPR001680">
    <property type="entry name" value="WD40_rpt"/>
</dbReference>
<keyword evidence="18" id="KW-0449">Lipoprotein</keyword>
<feature type="compositionally biased region" description="Acidic residues" evidence="24">
    <location>
        <begin position="2357"/>
        <end position="2378"/>
    </location>
</feature>
<gene>
    <name evidence="26" type="ORF">TanjilG_12519</name>
</gene>
<evidence type="ECO:0000256" key="1">
    <source>
        <dbReference type="ARBA" id="ARBA00000382"/>
    </source>
</evidence>
<dbReference type="GO" id="GO:0080008">
    <property type="term" value="C:Cul4-RING E3 ubiquitin ligase complex"/>
    <property type="evidence" value="ECO:0007669"/>
    <property type="project" value="TreeGrafter"/>
</dbReference>
<evidence type="ECO:0000256" key="17">
    <source>
        <dbReference type="ARBA" id="ARBA00023242"/>
    </source>
</evidence>
<name>A0A4P1QZ21_LUPAN</name>
<dbReference type="Gene3D" id="2.130.10.10">
    <property type="entry name" value="YVTN repeat-like/Quinoprotein amine dehydrogenase"/>
    <property type="match status" value="1"/>
</dbReference>
<dbReference type="Pfam" id="PF07983">
    <property type="entry name" value="X8"/>
    <property type="match status" value="1"/>
</dbReference>
<dbReference type="UniPathway" id="UPA00143"/>
<dbReference type="GO" id="GO:0016567">
    <property type="term" value="P:protein ubiquitination"/>
    <property type="evidence" value="ECO:0007669"/>
    <property type="project" value="UniProtKB-UniPathway"/>
</dbReference>
<feature type="region of interest" description="Disordered" evidence="24">
    <location>
        <begin position="682"/>
        <end position="865"/>
    </location>
</feature>
<dbReference type="InterPro" id="IPR006594">
    <property type="entry name" value="LisH"/>
</dbReference>
<dbReference type="InterPro" id="IPR012946">
    <property type="entry name" value="X8"/>
</dbReference>
<reference evidence="26 27" key="1">
    <citation type="journal article" date="2017" name="Plant Biotechnol. J.">
        <title>A comprehensive draft genome sequence for lupin (Lupinus angustifolius), an emerging health food: insights into plant-microbe interactions and legume evolution.</title>
        <authorList>
            <person name="Hane J.K."/>
            <person name="Ming Y."/>
            <person name="Kamphuis L.G."/>
            <person name="Nelson M.N."/>
            <person name="Garg G."/>
            <person name="Atkins C.A."/>
            <person name="Bayer P.E."/>
            <person name="Bravo A."/>
            <person name="Bringans S."/>
            <person name="Cannon S."/>
            <person name="Edwards D."/>
            <person name="Foley R."/>
            <person name="Gao L.L."/>
            <person name="Harrison M.J."/>
            <person name="Huang W."/>
            <person name="Hurgobin B."/>
            <person name="Li S."/>
            <person name="Liu C.W."/>
            <person name="McGrath A."/>
            <person name="Morahan G."/>
            <person name="Murray J."/>
            <person name="Weller J."/>
            <person name="Jian J."/>
            <person name="Singh K.B."/>
        </authorList>
    </citation>
    <scope>NUCLEOTIDE SEQUENCE [LARGE SCALE GENOMIC DNA]</scope>
    <source>
        <strain evidence="27">cv. Tanjil</strain>
        <tissue evidence="26">Whole plant</tissue>
    </source>
</reference>
<accession>A0A4P1QZ21</accession>
<evidence type="ECO:0000256" key="12">
    <source>
        <dbReference type="ARBA" id="ARBA00022801"/>
    </source>
</evidence>
<feature type="compositionally biased region" description="Basic and acidic residues" evidence="24">
    <location>
        <begin position="778"/>
        <end position="805"/>
    </location>
</feature>
<evidence type="ECO:0000256" key="14">
    <source>
        <dbReference type="ARBA" id="ARBA00023136"/>
    </source>
</evidence>
<dbReference type="GO" id="GO:0006952">
    <property type="term" value="P:defense response"/>
    <property type="evidence" value="ECO:0007669"/>
    <property type="project" value="UniProtKB-KW"/>
</dbReference>
<dbReference type="PROSITE" id="PS00587">
    <property type="entry name" value="GLYCOSYL_HYDROL_F17"/>
    <property type="match status" value="1"/>
</dbReference>
<evidence type="ECO:0000256" key="16">
    <source>
        <dbReference type="ARBA" id="ARBA00023180"/>
    </source>
</evidence>
<evidence type="ECO:0000256" key="21">
    <source>
        <dbReference type="ARBA" id="ARBA00033417"/>
    </source>
</evidence>
<comment type="catalytic activity">
    <reaction evidence="1">
        <text>Hydrolysis of (1-&gt;3)-beta-D-glucosidic linkages in (1-&gt;3)-beta-D-glucans.</text>
        <dbReference type="EC" id="3.2.1.39"/>
    </reaction>
</comment>
<evidence type="ECO:0000313" key="27">
    <source>
        <dbReference type="Proteomes" id="UP000188354"/>
    </source>
</evidence>
<dbReference type="InterPro" id="IPR016024">
    <property type="entry name" value="ARM-type_fold"/>
</dbReference>
<dbReference type="SUPFAM" id="SSF51445">
    <property type="entry name" value="(Trans)glycosidases"/>
    <property type="match status" value="1"/>
</dbReference>
<comment type="similarity">
    <text evidence="5 22">Belongs to the glycosyl hydrolase 17 family.</text>
</comment>
<dbReference type="InterPro" id="IPR033270">
    <property type="entry name" value="VPRBP/DCAF1"/>
</dbReference>
<keyword evidence="12 23" id="KW-0378">Hydrolase</keyword>
<dbReference type="Pfam" id="PF00332">
    <property type="entry name" value="Glyco_hydro_17"/>
    <property type="match status" value="1"/>
</dbReference>
<evidence type="ECO:0000256" key="19">
    <source>
        <dbReference type="ARBA" id="ARBA00023295"/>
    </source>
</evidence>
<feature type="compositionally biased region" description="Acidic residues" evidence="24">
    <location>
        <begin position="2316"/>
        <end position="2348"/>
    </location>
</feature>
<dbReference type="InterPro" id="IPR017853">
    <property type="entry name" value="GH"/>
</dbReference>
<dbReference type="EMBL" id="CM007374">
    <property type="protein sequence ID" value="OIV97762.1"/>
    <property type="molecule type" value="Genomic_DNA"/>
</dbReference>
<evidence type="ECO:0000256" key="22">
    <source>
        <dbReference type="RuleBase" id="RU004335"/>
    </source>
</evidence>
<dbReference type="EC" id="3.2.1.39" evidence="7"/>
<dbReference type="FunFam" id="2.130.10.10:FF:000366">
    <property type="entry name" value="DDB1-and CUL4-associated factor homolog 1"/>
    <property type="match status" value="1"/>
</dbReference>
<dbReference type="InterPro" id="IPR000490">
    <property type="entry name" value="Glyco_hydro_17"/>
</dbReference>
<comment type="subcellular location">
    <subcellularLocation>
        <location evidence="3">Cell membrane</location>
        <topology evidence="3">Lipid-anchor</topology>
        <topology evidence="3">GPI-anchor</topology>
    </subcellularLocation>
    <subcellularLocation>
        <location evidence="2">Nucleus</location>
    </subcellularLocation>
</comment>
<dbReference type="GO" id="GO:0005975">
    <property type="term" value="P:carbohydrate metabolic process"/>
    <property type="evidence" value="ECO:0007669"/>
    <property type="project" value="InterPro"/>
</dbReference>
<dbReference type="GO" id="GO:0005886">
    <property type="term" value="C:plasma membrane"/>
    <property type="evidence" value="ECO:0007669"/>
    <property type="project" value="UniProtKB-SubCell"/>
</dbReference>
<feature type="domain" description="X8" evidence="25">
    <location>
        <begin position="346"/>
        <end position="430"/>
    </location>
</feature>
<evidence type="ECO:0000256" key="4">
    <source>
        <dbReference type="ARBA" id="ARBA00004906"/>
    </source>
</evidence>
<dbReference type="PROSITE" id="PS50896">
    <property type="entry name" value="LISH"/>
    <property type="match status" value="1"/>
</dbReference>
<evidence type="ECO:0000256" key="15">
    <source>
        <dbReference type="ARBA" id="ARBA00023157"/>
    </source>
</evidence>
<keyword evidence="9" id="KW-0336">GPI-anchor</keyword>
<keyword evidence="10" id="KW-0732">Signal</keyword>
<evidence type="ECO:0000259" key="25">
    <source>
        <dbReference type="SMART" id="SM00768"/>
    </source>
</evidence>
<evidence type="ECO:0000256" key="2">
    <source>
        <dbReference type="ARBA" id="ARBA00004123"/>
    </source>
</evidence>
<evidence type="ECO:0000256" key="3">
    <source>
        <dbReference type="ARBA" id="ARBA00004609"/>
    </source>
</evidence>
<feature type="compositionally biased region" description="Basic and acidic residues" evidence="24">
    <location>
        <begin position="686"/>
        <end position="695"/>
    </location>
</feature>
<keyword evidence="19 23" id="KW-0326">Glycosidase</keyword>
<evidence type="ECO:0000256" key="6">
    <source>
        <dbReference type="ARBA" id="ARBA00008845"/>
    </source>
</evidence>
<dbReference type="SUPFAM" id="SSF50978">
    <property type="entry name" value="WD40 repeat-like"/>
    <property type="match status" value="1"/>
</dbReference>
<feature type="compositionally biased region" description="Polar residues" evidence="24">
    <location>
        <begin position="746"/>
        <end position="755"/>
    </location>
</feature>
<keyword evidence="11" id="KW-0833">Ubl conjugation pathway</keyword>
<feature type="region of interest" description="Disordered" evidence="24">
    <location>
        <begin position="2267"/>
        <end position="2387"/>
    </location>
</feature>
<dbReference type="FunFam" id="3.20.20.80:FF:000008">
    <property type="entry name" value="Glucan endo-1,3-beta-glucosidase 5"/>
    <property type="match status" value="1"/>
</dbReference>
<evidence type="ECO:0000256" key="10">
    <source>
        <dbReference type="ARBA" id="ARBA00022729"/>
    </source>
</evidence>
<comment type="similarity">
    <text evidence="6">Belongs to the VPRBP/DCAF1 family.</text>
</comment>
<dbReference type="InterPro" id="IPR015943">
    <property type="entry name" value="WD40/YVTN_repeat-like_dom_sf"/>
</dbReference>
<evidence type="ECO:0000313" key="26">
    <source>
        <dbReference type="EMBL" id="OIV97762.1"/>
    </source>
</evidence>
<dbReference type="SUPFAM" id="SSF48371">
    <property type="entry name" value="ARM repeat"/>
    <property type="match status" value="1"/>
</dbReference>
<keyword evidence="14" id="KW-0472">Membrane</keyword>
<sequence>MLVCSVNGIGVNWGTQATHPLSPTKVVKLMKDNGIQKVKLFDADPGILSALKKSGLQVMVGIPNDMLFTLANSLQAAEKWVSKNVSAHVSSGGVDIRYVAVGNEPFLSTYNGTFESTTLPALQNIQAALTKSGLSNRVKVTVPLNADVYQSSSEKPSDGDFRTDIHDLMLQIVKFLNDNGAPFTVNIYPFLSLYEDANFPVDYAFFNGFQPAIDDNGKAYDNVFDANHDTLVWALQKNGFGNLPIIVGEIGWPTDGDRNANFRYAQNFNQGFISRYATGKGTPMRPGPVDAYLFSLIDEDNKSTQPGNFERHWGVFYFDGQPKYELNLGSNRGIIGASGVDHLAKKWCVLKGNANLNSDEVAPSVAYACQNADCTSLGYGTSCGNLDIKGNISYAFNSYYQINDQMDSACKFPGLSMITDKDPSVGNCRFKTMILTDSVGIHGRIGPLGTLVLYEHDQEEEEELVAKVNKLMDKITSSIDNPKPTVLHALASILENQESRYMEENDHFSSSNGRAAHNIGRLGSIIRENDEFFELISSKFLSETRYSTSVQVASARLLLSCSLSWIYPHVFEEPVIENIRDWVVNDNARVSAEDQSMKHHPRKKEVSDSEMLKTYSTGLLAVCLIGGLSCLSLFVQFSFPLFSYDVWNDLSGGQVVEDVLTSGLPAKLMRYLRLRVLGETSSTQKDIGHSSESRHASGNTSLRGRDDGRSRFRQLPESSHLDDTRMTDERSLEDQILERGPDRNIGEQNCQNNSLVGGEPPDELGEDGDICDVDADGEDRWHCRDTHDGRTKSSEHDDNVNDSSRRRSKWGRSRGKARVNESTVESEPVLSSPGSGSRLGQGRSVQDRSISRNVGARRVPDSKKTFARATTEASLLERDDNDDCFKECQIGSKDISVFVRKAVRASEAEARSANAPEEAVKAAGDAAADLVKTAASEEFKSTNDEEAAVLAASRAAATVVDAASAVEASRSSIGINSETENVSCRETDSGEDVEDYFIPDAQSLAMLREKYCIQCLELLGEYVEVLGPVLHEKGVDVCLALLQQNSKNQEASKVALLLPDVMKLICALAAHRKFAALFVDRGGIQKLLAVPRMIQTFFGLSSCLFTIGSLQGIMERVCALPSDVVYHVVELALQLIECNQDQARKNAALFFAAAFIFRAVLDAFDSQDGLQKLLGLLNDAALVRSGVNSGALGLSNTGSLRNDLSSAEVLTSSEKQVAYHTCVALRQYFRAHLLLLVDSIRPNKSNRSAARNIPSVRAVYKPLDISNEAIDAVFLQLQKDRKLGPAFVRTRWPPVEKFLASNGHITMLELCQAPPVERYLHDLLQYALGVLHVVTLVPSSRKMIVNTTLSNNRVGIAVILDAANIVGSHVDPEIIQPALNVLVNLVCPPPSISNKPTVVMQVQQFSSAQITNGPHSESRDRTAQASQFDPRERNVETSAVDRSSAAVSTQNVNSNPQTPGPSATSGLVGDRRISLGVGAGCAGLAAQLEQGYRQSREAVRSNNGIKVLLHLLQPRIYSPPAALDCLRALSCRVLLGLARDDTIAQILTKLQVGKKLSELIRDSSSQTLGTEQGRWQVELSQAAIELIGIVTNSGRASTLAATDAATPTLRRIERAAIAAATPITYHARELLLLVHEHLQASGLSQTASLLLKEAQLTPLPSLMAPFSLAQQPNTQEASSIQIHWPSGRAPAGFLTNKLKVNARDEDTTLKIDPVSAKKKSLTFSASFGTHSRHQHFDSPQSSGRKWLGTGKESSEASIVETPESSLKHSSDAVFKTPMLPLKRKLSDVKDIGMLSSSGKRLNVGDQGLRSPICSSAIRKSSLKTDAVGFFTPISSLRSQQNRCTADHVDDNQYSNSNPGQMTPSCQVFSDIQLNNPERITLDSLVVQSLKHQHRQCPAPITTLPPLSLLHPHVCPEPKQSLDAPSNVTARLGTREYKFMNGGVHGNRRDRHFVYSRFRPWRTCRDDAGDLLTCVTFVGDSSHIAVGNHNGELKFFDSNNSSVVESFTGHQNPLTLVQSFVSGDNQLLLSSSSQDVMLWDATSILSGPTHSFEGCKAARFSNSGNVFAALSSESARREILLYDIQTCQLELKLSDTPEASIGRTHVYSLIHFSPSDSMLLWNGVLWDRRVSGPVHRFEQLTDYGGGGFHPAGNEVIINSEVWDLRKFRLQRSVPSLDQTSITFNARGDVMYAILRRNLEDVMSAVHNTRRGKHPLFAAFRTLDAINYSDIATIPVDRCVLDFASEPTDSFVGLVTMDDQDEMYASARIYEIGRRRPTDDDSDPDDAESEEEDEDDEDDDDIDIDPLLGPGFAVGSESDADDTSNDEDDDSISDIGEDGDFILDDVDFDGGNDMLEIVTEGDEDDDSQGYESLSSDEEDYVNNRNRFGY</sequence>
<feature type="region of interest" description="Disordered" evidence="24">
    <location>
        <begin position="1409"/>
        <end position="1468"/>
    </location>
</feature>
<dbReference type="GO" id="GO:0005634">
    <property type="term" value="C:nucleus"/>
    <property type="evidence" value="ECO:0007669"/>
    <property type="project" value="UniProtKB-SubCell"/>
</dbReference>
<feature type="compositionally biased region" description="Acidic residues" evidence="24">
    <location>
        <begin position="760"/>
        <end position="777"/>
    </location>
</feature>
<evidence type="ECO:0000256" key="11">
    <source>
        <dbReference type="ARBA" id="ARBA00022786"/>
    </source>
</evidence>
<dbReference type="Gene3D" id="3.20.20.80">
    <property type="entry name" value="Glycosidases"/>
    <property type="match status" value="1"/>
</dbReference>
<keyword evidence="15" id="KW-1015">Disulfide bond</keyword>
<dbReference type="PANTHER" id="PTHR13129">
    <property type="entry name" value="VPRBP PROTEIN-RELATED"/>
    <property type="match status" value="1"/>
</dbReference>
<keyword evidence="8" id="KW-1003">Cell membrane</keyword>
<dbReference type="STRING" id="3871.A0A4P1QZ21"/>
<evidence type="ECO:0000256" key="20">
    <source>
        <dbReference type="ARBA" id="ARBA00033335"/>
    </source>
</evidence>
<comment type="pathway">
    <text evidence="4">Protein modification; protein ubiquitination.</text>
</comment>
<dbReference type="Gramene" id="OIV97762">
    <property type="protein sequence ID" value="OIV97762"/>
    <property type="gene ID" value="TanjilG_12519"/>
</dbReference>
<feature type="compositionally biased region" description="Basic and acidic residues" evidence="24">
    <location>
        <begin position="719"/>
        <end position="745"/>
    </location>
</feature>
<dbReference type="FunFam" id="1.20.58.1040:FF:000002">
    <property type="entry name" value="Glucan endo-1,3-beta-glucosidase 8"/>
    <property type="match status" value="1"/>
</dbReference>